<evidence type="ECO:0000313" key="3">
    <source>
        <dbReference type="EMBL" id="RGR75048.1"/>
    </source>
</evidence>
<dbReference type="GO" id="GO:0004252">
    <property type="term" value="F:serine-type endopeptidase activity"/>
    <property type="evidence" value="ECO:0007669"/>
    <property type="project" value="TreeGrafter"/>
</dbReference>
<dbReference type="InterPro" id="IPR029058">
    <property type="entry name" value="AB_hydrolase_fold"/>
</dbReference>
<dbReference type="InterPro" id="IPR001375">
    <property type="entry name" value="Peptidase_S9_cat"/>
</dbReference>
<comment type="caution">
    <text evidence="3">The sequence shown here is derived from an EMBL/GenBank/DDBJ whole genome shotgun (WGS) entry which is preliminary data.</text>
</comment>
<dbReference type="AlphaFoldDB" id="A0A412G3Q9"/>
<dbReference type="SUPFAM" id="SSF53474">
    <property type="entry name" value="alpha/beta-Hydrolases"/>
    <property type="match status" value="1"/>
</dbReference>
<dbReference type="Pfam" id="PF00326">
    <property type="entry name" value="Peptidase_S9"/>
    <property type="match status" value="1"/>
</dbReference>
<evidence type="ECO:0000259" key="2">
    <source>
        <dbReference type="Pfam" id="PF00326"/>
    </source>
</evidence>
<dbReference type="PANTHER" id="PTHR42776:SF27">
    <property type="entry name" value="DIPEPTIDYL PEPTIDASE FAMILY MEMBER 6"/>
    <property type="match status" value="1"/>
</dbReference>
<feature type="domain" description="Peptidase S9 prolyl oligopeptidase catalytic" evidence="2">
    <location>
        <begin position="445"/>
        <end position="651"/>
    </location>
</feature>
<organism evidence="3 4">
    <name type="scientific">Holdemania filiformis</name>
    <dbReference type="NCBI Taxonomy" id="61171"/>
    <lineage>
        <taxon>Bacteria</taxon>
        <taxon>Bacillati</taxon>
        <taxon>Bacillota</taxon>
        <taxon>Erysipelotrichia</taxon>
        <taxon>Erysipelotrichales</taxon>
        <taxon>Erysipelotrichaceae</taxon>
        <taxon>Holdemania</taxon>
    </lineage>
</organism>
<dbReference type="Proteomes" id="UP000284178">
    <property type="component" value="Unassembled WGS sequence"/>
</dbReference>
<gene>
    <name evidence="3" type="ORF">DWY25_06400</name>
</gene>
<sequence>MERIQIQDLTDYHFVHSLAASKTHILCLQTQMDKAENGYRTNLMELEPATMQLKPLISDGKVSSFCFEDDNTVLFAAERKPQDKPEPYEQKTVYYRLSLNQGEARKAFEVPYAVLQMTPVADSNWVVLKIQENLYTLDPQTTSKEELDDAQDYVILHEVPFVANGAGFIDSDRCGCLLWNKRTGQHQRITPEGYDCGRVIVSGQRIFYTGKNWRDVQPKTSELVCYDLETHTSRTLVPQGELRIGAIAAENDVLMLMATDMQAYGNGTSCDFYRCDVANGEVCKVLDYEYSIGSCVNSDVRYGSGKTFMMKDDVLYFTSTIGYRTELMRLQGDRLEKAVAFNGAVSGFDLTESGYVFCAMEPGRLQEVYTADESGTLRGRTQISEQDLQNKAVQPVEYAGFVNSAGQTIDGWLIKPVGWQPDQKYPAILDIHGGPRTTYGELLIHEMQVWASAGYYVFFCNHRGSDGYGDAFADLRLKYGTIDYEDIMEFTDHILAQNPQIDPLRLGVTGGSYGGYMTNWIITHTHRFAAAASQRSISNWISDYGTSGISYDDDLHDGGKPWNHMEKMWDHSPLKYADFCTTPTLFIHSFEDYTCAVSQAMEMFTAFKVLNVEARACLFKGENHELSRSGKPLHRFKRLREITGWMNQHCQK</sequence>
<proteinExistence type="predicted"/>
<reference evidence="3 4" key="1">
    <citation type="submission" date="2018-08" db="EMBL/GenBank/DDBJ databases">
        <title>A genome reference for cultivated species of the human gut microbiota.</title>
        <authorList>
            <person name="Zou Y."/>
            <person name="Xue W."/>
            <person name="Luo G."/>
        </authorList>
    </citation>
    <scope>NUCLEOTIDE SEQUENCE [LARGE SCALE GENOMIC DNA]</scope>
    <source>
        <strain evidence="3 4">AF24-29</strain>
    </source>
</reference>
<protein>
    <submittedName>
        <fullName evidence="3">S9 family peptidase</fullName>
    </submittedName>
</protein>
<dbReference type="GO" id="GO:0006508">
    <property type="term" value="P:proteolysis"/>
    <property type="evidence" value="ECO:0007669"/>
    <property type="project" value="InterPro"/>
</dbReference>
<evidence type="ECO:0000256" key="1">
    <source>
        <dbReference type="ARBA" id="ARBA00022801"/>
    </source>
</evidence>
<keyword evidence="4" id="KW-1185">Reference proteome</keyword>
<dbReference type="EMBL" id="QRUP01000006">
    <property type="protein sequence ID" value="RGR75048.1"/>
    <property type="molecule type" value="Genomic_DNA"/>
</dbReference>
<accession>A0A412G3Q9</accession>
<dbReference type="PANTHER" id="PTHR42776">
    <property type="entry name" value="SERINE PEPTIDASE S9 FAMILY MEMBER"/>
    <property type="match status" value="1"/>
</dbReference>
<dbReference type="Gene3D" id="3.40.50.1820">
    <property type="entry name" value="alpha/beta hydrolase"/>
    <property type="match status" value="1"/>
</dbReference>
<dbReference type="GeneID" id="83015035"/>
<keyword evidence="1" id="KW-0378">Hydrolase</keyword>
<name>A0A412G3Q9_9FIRM</name>
<dbReference type="SUPFAM" id="SSF69322">
    <property type="entry name" value="Tricorn protease domain 2"/>
    <property type="match status" value="1"/>
</dbReference>
<evidence type="ECO:0000313" key="4">
    <source>
        <dbReference type="Proteomes" id="UP000284178"/>
    </source>
</evidence>
<dbReference type="RefSeq" id="WP_117894544.1">
    <property type="nucleotide sequence ID" value="NZ_CABJCV010000006.1"/>
</dbReference>